<dbReference type="SMART" id="SM00225">
    <property type="entry name" value="BTB"/>
    <property type="match status" value="1"/>
</dbReference>
<proteinExistence type="predicted"/>
<comment type="caution">
    <text evidence="2">The sequence shown here is derived from an EMBL/GenBank/DDBJ whole genome shotgun (WGS) entry which is preliminary data.</text>
</comment>
<dbReference type="Gene3D" id="1.25.40.420">
    <property type="match status" value="1"/>
</dbReference>
<feature type="domain" description="BTB" evidence="1">
    <location>
        <begin position="30"/>
        <end position="102"/>
    </location>
</feature>
<dbReference type="Pfam" id="PF00651">
    <property type="entry name" value="BTB"/>
    <property type="match status" value="1"/>
</dbReference>
<dbReference type="SUPFAM" id="SSF54695">
    <property type="entry name" value="POZ domain"/>
    <property type="match status" value="1"/>
</dbReference>
<evidence type="ECO:0000313" key="3">
    <source>
        <dbReference type="Proteomes" id="UP000827092"/>
    </source>
</evidence>
<dbReference type="AlphaFoldDB" id="A0AAV6UD68"/>
<gene>
    <name evidence="2" type="ORF">JTE90_004093</name>
</gene>
<accession>A0AAV6UD68</accession>
<name>A0AAV6UD68_9ARAC</name>
<evidence type="ECO:0000259" key="1">
    <source>
        <dbReference type="PROSITE" id="PS50097"/>
    </source>
</evidence>
<dbReference type="EMBL" id="JAFNEN010000468">
    <property type="protein sequence ID" value="KAG8182325.1"/>
    <property type="molecule type" value="Genomic_DNA"/>
</dbReference>
<protein>
    <recommendedName>
        <fullName evidence="1">BTB domain-containing protein</fullName>
    </recommendedName>
</protein>
<dbReference type="InterPro" id="IPR000210">
    <property type="entry name" value="BTB/POZ_dom"/>
</dbReference>
<dbReference type="PANTHER" id="PTHR45774">
    <property type="entry name" value="BTB/POZ DOMAIN-CONTAINING"/>
    <property type="match status" value="1"/>
</dbReference>
<dbReference type="Gene3D" id="3.30.710.10">
    <property type="entry name" value="Potassium Channel Kv1.1, Chain A"/>
    <property type="match status" value="1"/>
</dbReference>
<sequence length="301" mass="34285">MADADVPPESLGSQELHRILLDFVDNQIFTDVDFLVKCGGDFGFVTFKAHRLPLAIFSPVFEDMLYGNAQGYNSPVIINDVTPNVFNVIIKFVYGSVCELTSKQRDVHFLLKLYRAATQYQIEALQCICRNKLASVTPDKHNVFHLLDAATMTNDEGIRRRCLELLETKTAEVLANQQDLGDISHAKIITILNLERVSFSTEFELVSWMFAWAANEHLRLKEIQENKTFRNVLDSVLGHIDLTAMNPNDFGRLLSNHPSVFSESEICKIFRNIVDPGCYDLPDWANANINRTYNYRGYNII</sequence>
<dbReference type="Proteomes" id="UP000827092">
    <property type="component" value="Unassembled WGS sequence"/>
</dbReference>
<dbReference type="PROSITE" id="PS50097">
    <property type="entry name" value="BTB"/>
    <property type="match status" value="1"/>
</dbReference>
<evidence type="ECO:0000313" key="2">
    <source>
        <dbReference type="EMBL" id="KAG8182325.1"/>
    </source>
</evidence>
<dbReference type="PANTHER" id="PTHR45774:SF3">
    <property type="entry name" value="BTB (POZ) DOMAIN-CONTAINING 2B-RELATED"/>
    <property type="match status" value="1"/>
</dbReference>
<dbReference type="InterPro" id="IPR011333">
    <property type="entry name" value="SKP1/BTB/POZ_sf"/>
</dbReference>
<keyword evidence="3" id="KW-1185">Reference proteome</keyword>
<organism evidence="2 3">
    <name type="scientific">Oedothorax gibbosus</name>
    <dbReference type="NCBI Taxonomy" id="931172"/>
    <lineage>
        <taxon>Eukaryota</taxon>
        <taxon>Metazoa</taxon>
        <taxon>Ecdysozoa</taxon>
        <taxon>Arthropoda</taxon>
        <taxon>Chelicerata</taxon>
        <taxon>Arachnida</taxon>
        <taxon>Araneae</taxon>
        <taxon>Araneomorphae</taxon>
        <taxon>Entelegynae</taxon>
        <taxon>Araneoidea</taxon>
        <taxon>Linyphiidae</taxon>
        <taxon>Erigoninae</taxon>
        <taxon>Oedothorax</taxon>
    </lineage>
</organism>
<reference evidence="2 3" key="1">
    <citation type="journal article" date="2022" name="Nat. Ecol. Evol.">
        <title>A masculinizing supergene underlies an exaggerated male reproductive morph in a spider.</title>
        <authorList>
            <person name="Hendrickx F."/>
            <person name="De Corte Z."/>
            <person name="Sonet G."/>
            <person name="Van Belleghem S.M."/>
            <person name="Kostlbacher S."/>
            <person name="Vangestel C."/>
        </authorList>
    </citation>
    <scope>NUCLEOTIDE SEQUENCE [LARGE SCALE GENOMIC DNA]</scope>
    <source>
        <strain evidence="2">W744_W776</strain>
    </source>
</reference>